<dbReference type="Proteomes" id="UP000198420">
    <property type="component" value="Unassembled WGS sequence"/>
</dbReference>
<feature type="transmembrane region" description="Helical" evidence="8">
    <location>
        <begin position="403"/>
        <end position="427"/>
    </location>
</feature>
<feature type="region of interest" description="Disordered" evidence="7">
    <location>
        <begin position="1"/>
        <end position="25"/>
    </location>
</feature>
<dbReference type="PANTHER" id="PTHR23513">
    <property type="entry name" value="INTEGRAL MEMBRANE EFFLUX PROTEIN-RELATED"/>
    <property type="match status" value="1"/>
</dbReference>
<evidence type="ECO:0000259" key="9">
    <source>
        <dbReference type="PROSITE" id="PS50850"/>
    </source>
</evidence>
<keyword evidence="3" id="KW-1003">Cell membrane</keyword>
<dbReference type="Gene3D" id="1.20.1250.20">
    <property type="entry name" value="MFS general substrate transporter like domains"/>
    <property type="match status" value="1"/>
</dbReference>
<name>A0A239HW33_9ACTN</name>
<protein>
    <submittedName>
        <fullName evidence="10">Predicted arabinose efflux permease, MFS family</fullName>
    </submittedName>
</protein>
<dbReference type="InterPro" id="IPR020846">
    <property type="entry name" value="MFS_dom"/>
</dbReference>
<dbReference type="RefSeq" id="WP_245920318.1">
    <property type="nucleotide sequence ID" value="NZ_FZNP01000038.1"/>
</dbReference>
<keyword evidence="11" id="KW-1185">Reference proteome</keyword>
<dbReference type="SUPFAM" id="SSF103473">
    <property type="entry name" value="MFS general substrate transporter"/>
    <property type="match status" value="1"/>
</dbReference>
<feature type="domain" description="Major facilitator superfamily (MFS) profile" evidence="9">
    <location>
        <begin position="208"/>
        <end position="438"/>
    </location>
</feature>
<accession>A0A239HW33</accession>
<evidence type="ECO:0000256" key="4">
    <source>
        <dbReference type="ARBA" id="ARBA00022692"/>
    </source>
</evidence>
<evidence type="ECO:0000256" key="3">
    <source>
        <dbReference type="ARBA" id="ARBA00022475"/>
    </source>
</evidence>
<proteinExistence type="predicted"/>
<keyword evidence="5 8" id="KW-1133">Transmembrane helix</keyword>
<keyword evidence="2" id="KW-0813">Transport</keyword>
<dbReference type="CDD" id="cd06173">
    <property type="entry name" value="MFS_MefA_like"/>
    <property type="match status" value="1"/>
</dbReference>
<dbReference type="EMBL" id="FZNP01000038">
    <property type="protein sequence ID" value="SNS84903.1"/>
    <property type="molecule type" value="Genomic_DNA"/>
</dbReference>
<keyword evidence="6 8" id="KW-0472">Membrane</keyword>
<sequence length="438" mass="46298">MSDISGAGGADSAREDPPSSDPQAAQQDLRLFRSMRNHRNYRLLMPSQGISSIGGWMQMTAQDWLVLELTHGSGTAVGITAGLQLLPALLFGLYGSVLADRYPKRRILMISQAVMGTLALVLGLLTVTGSVTVWNVYALAFGLGLAVTVDSPARMAFTFEVVGPRDVSNAIGLNNALFNTTMILGPAVAGILIAAVGTGPVFLINAASFAAMELGLYLMREDELYVKAPMPRAKGQLREGLRYVRKRRDLVMLMTIMLLVSAFGMNFAVTDALMSREVFHTGASSFGLVTAMAAVGGLVGSLLSARRRQPSMRGMLAAAAVFGVLVTATGLMPHYWAFAAIQLPTGMALMTFTTAAYSLTQLSAPEELRGRVMGLYLLVITGSSLVGYPLIGWLAETFGPRSTLVIAGLASLASVVGTVAFMAPVAAKLLARGTAPRT</sequence>
<evidence type="ECO:0000313" key="10">
    <source>
        <dbReference type="EMBL" id="SNS84903.1"/>
    </source>
</evidence>
<evidence type="ECO:0000256" key="5">
    <source>
        <dbReference type="ARBA" id="ARBA00022989"/>
    </source>
</evidence>
<feature type="transmembrane region" description="Helical" evidence="8">
    <location>
        <begin position="176"/>
        <end position="196"/>
    </location>
</feature>
<evidence type="ECO:0000256" key="6">
    <source>
        <dbReference type="ARBA" id="ARBA00023136"/>
    </source>
</evidence>
<evidence type="ECO:0000256" key="1">
    <source>
        <dbReference type="ARBA" id="ARBA00004651"/>
    </source>
</evidence>
<reference evidence="11" key="1">
    <citation type="submission" date="2017-06" db="EMBL/GenBank/DDBJ databases">
        <authorList>
            <person name="Varghese N."/>
            <person name="Submissions S."/>
        </authorList>
    </citation>
    <scope>NUCLEOTIDE SEQUENCE [LARGE SCALE GENOMIC DNA]</scope>
    <source>
        <strain evidence="11">DSM 44485</strain>
    </source>
</reference>
<evidence type="ECO:0000313" key="11">
    <source>
        <dbReference type="Proteomes" id="UP000198420"/>
    </source>
</evidence>
<evidence type="ECO:0000256" key="2">
    <source>
        <dbReference type="ARBA" id="ARBA00022448"/>
    </source>
</evidence>
<dbReference type="PROSITE" id="PS50850">
    <property type="entry name" value="MFS"/>
    <property type="match status" value="1"/>
</dbReference>
<evidence type="ECO:0000256" key="8">
    <source>
        <dbReference type="SAM" id="Phobius"/>
    </source>
</evidence>
<organism evidence="10 11">
    <name type="scientific">Actinomadura mexicana</name>
    <dbReference type="NCBI Taxonomy" id="134959"/>
    <lineage>
        <taxon>Bacteria</taxon>
        <taxon>Bacillati</taxon>
        <taxon>Actinomycetota</taxon>
        <taxon>Actinomycetes</taxon>
        <taxon>Streptosporangiales</taxon>
        <taxon>Thermomonosporaceae</taxon>
        <taxon>Actinomadura</taxon>
    </lineage>
</organism>
<feature type="transmembrane region" description="Helical" evidence="8">
    <location>
        <begin position="315"/>
        <end position="335"/>
    </location>
</feature>
<feature type="transmembrane region" description="Helical" evidence="8">
    <location>
        <begin position="281"/>
        <end position="303"/>
    </location>
</feature>
<evidence type="ECO:0000256" key="7">
    <source>
        <dbReference type="SAM" id="MobiDB-lite"/>
    </source>
</evidence>
<feature type="transmembrane region" description="Helical" evidence="8">
    <location>
        <begin position="250"/>
        <end position="269"/>
    </location>
</feature>
<dbReference type="GO" id="GO:0022857">
    <property type="term" value="F:transmembrane transporter activity"/>
    <property type="evidence" value="ECO:0007669"/>
    <property type="project" value="InterPro"/>
</dbReference>
<gene>
    <name evidence="10" type="ORF">SAMN06265355_1383</name>
</gene>
<dbReference type="GO" id="GO:0005886">
    <property type="term" value="C:plasma membrane"/>
    <property type="evidence" value="ECO:0007669"/>
    <property type="project" value="UniProtKB-SubCell"/>
</dbReference>
<keyword evidence="4 8" id="KW-0812">Transmembrane</keyword>
<comment type="subcellular location">
    <subcellularLocation>
        <location evidence="1">Cell membrane</location>
        <topology evidence="1">Multi-pass membrane protein</topology>
    </subcellularLocation>
</comment>
<dbReference type="AlphaFoldDB" id="A0A239HW33"/>
<feature type="transmembrane region" description="Helical" evidence="8">
    <location>
        <begin position="341"/>
        <end position="360"/>
    </location>
</feature>
<dbReference type="PANTHER" id="PTHR23513:SF11">
    <property type="entry name" value="STAPHYLOFERRIN A TRANSPORTER"/>
    <property type="match status" value="1"/>
</dbReference>
<feature type="transmembrane region" description="Helical" evidence="8">
    <location>
        <begin position="372"/>
        <end position="391"/>
    </location>
</feature>
<feature type="transmembrane region" description="Helical" evidence="8">
    <location>
        <begin position="73"/>
        <end position="95"/>
    </location>
</feature>
<dbReference type="InterPro" id="IPR036259">
    <property type="entry name" value="MFS_trans_sf"/>
</dbReference>
<dbReference type="InterPro" id="IPR010290">
    <property type="entry name" value="TM_effector"/>
</dbReference>
<dbReference type="Pfam" id="PF05977">
    <property type="entry name" value="MFS_3"/>
    <property type="match status" value="1"/>
</dbReference>